<evidence type="ECO:0000259" key="6">
    <source>
        <dbReference type="Pfam" id="PF00685"/>
    </source>
</evidence>
<feature type="domain" description="Sulfotransferase" evidence="6">
    <location>
        <begin position="33"/>
        <end position="156"/>
    </location>
</feature>
<dbReference type="InterPro" id="IPR000863">
    <property type="entry name" value="Sulfotransferase_dom"/>
</dbReference>
<dbReference type="OMA" id="PWIENEV"/>
<evidence type="ECO:0000313" key="7">
    <source>
        <dbReference type="Ensembl" id="ENSJJAP00000007466.1"/>
    </source>
</evidence>
<reference evidence="7" key="2">
    <citation type="submission" date="2025-09" db="UniProtKB">
        <authorList>
            <consortium name="Ensembl"/>
        </authorList>
    </citation>
    <scope>IDENTIFICATION</scope>
</reference>
<evidence type="ECO:0000256" key="1">
    <source>
        <dbReference type="ARBA" id="ARBA00004496"/>
    </source>
</evidence>
<dbReference type="GO" id="GO:0005737">
    <property type="term" value="C:cytoplasm"/>
    <property type="evidence" value="ECO:0007669"/>
    <property type="project" value="UniProtKB-SubCell"/>
</dbReference>
<keyword evidence="8" id="KW-1185">Reference proteome</keyword>
<evidence type="ECO:0000256" key="4">
    <source>
        <dbReference type="ARBA" id="ARBA00022679"/>
    </source>
</evidence>
<protein>
    <recommendedName>
        <fullName evidence="5">Sulfotransferase</fullName>
        <ecNumber evidence="5">2.8.2.-</ecNumber>
    </recommendedName>
</protein>
<evidence type="ECO:0000256" key="5">
    <source>
        <dbReference type="RuleBase" id="RU361155"/>
    </source>
</evidence>
<accession>A0A8C5KD18</accession>
<dbReference type="EC" id="2.8.2.-" evidence="5"/>
<organism evidence="7 8">
    <name type="scientific">Jaculus jaculus</name>
    <name type="common">Lesser Egyptian jerboa</name>
    <dbReference type="NCBI Taxonomy" id="51337"/>
    <lineage>
        <taxon>Eukaryota</taxon>
        <taxon>Metazoa</taxon>
        <taxon>Chordata</taxon>
        <taxon>Craniata</taxon>
        <taxon>Vertebrata</taxon>
        <taxon>Euteleostomi</taxon>
        <taxon>Mammalia</taxon>
        <taxon>Eutheria</taxon>
        <taxon>Euarchontoglires</taxon>
        <taxon>Glires</taxon>
        <taxon>Rodentia</taxon>
        <taxon>Myomorpha</taxon>
        <taxon>Dipodoidea</taxon>
        <taxon>Dipodidae</taxon>
        <taxon>Dipodinae</taxon>
        <taxon>Jaculus</taxon>
    </lineage>
</organism>
<dbReference type="SUPFAM" id="SSF52540">
    <property type="entry name" value="P-loop containing nucleoside triphosphate hydrolases"/>
    <property type="match status" value="1"/>
</dbReference>
<comment type="subcellular location">
    <subcellularLocation>
        <location evidence="1">Cytoplasm</location>
    </subcellularLocation>
</comment>
<dbReference type="AlphaFoldDB" id="A0A8C5KD18"/>
<dbReference type="PANTHER" id="PTHR11783">
    <property type="entry name" value="SULFOTRANSFERASE SULT"/>
    <property type="match status" value="1"/>
</dbReference>
<keyword evidence="3" id="KW-0963">Cytoplasm</keyword>
<proteinExistence type="inferred from homology"/>
<dbReference type="Gene3D" id="3.40.50.300">
    <property type="entry name" value="P-loop containing nucleotide triphosphate hydrolases"/>
    <property type="match status" value="1"/>
</dbReference>
<sequence>MSDYVWFEGIPFPSVGFETETLRKCCQQFVVKDEDTVILTYPKSGTNWVIEIVCLICTKGDPKWNQSVPTWDRSPWVETTIGLPALENKEGPRLISSHLPFQLFPKSLFSSKAKVIYVTRNPRDALVSGYFFWKDTNLIKHPASLKEYFEWFIKGN</sequence>
<dbReference type="GeneTree" id="ENSGT00940000154432"/>
<dbReference type="Proteomes" id="UP000694385">
    <property type="component" value="Unassembled WGS sequence"/>
</dbReference>
<dbReference type="Ensembl" id="ENSJJAT00000013879.1">
    <property type="protein sequence ID" value="ENSJJAP00000007466.1"/>
    <property type="gene ID" value="ENSJJAG00000011866.1"/>
</dbReference>
<evidence type="ECO:0000256" key="2">
    <source>
        <dbReference type="ARBA" id="ARBA00005771"/>
    </source>
</evidence>
<keyword evidence="4 5" id="KW-0808">Transferase</keyword>
<gene>
    <name evidence="7" type="primary">LOC101599550</name>
</gene>
<dbReference type="Pfam" id="PF00685">
    <property type="entry name" value="Sulfotransfer_1"/>
    <property type="match status" value="1"/>
</dbReference>
<dbReference type="InterPro" id="IPR027417">
    <property type="entry name" value="P-loop_NTPase"/>
</dbReference>
<reference evidence="7" key="1">
    <citation type="submission" date="2025-08" db="UniProtKB">
        <authorList>
            <consortium name="Ensembl"/>
        </authorList>
    </citation>
    <scope>IDENTIFICATION</scope>
</reference>
<evidence type="ECO:0000256" key="3">
    <source>
        <dbReference type="ARBA" id="ARBA00022490"/>
    </source>
</evidence>
<name>A0A8C5KD18_JACJA</name>
<evidence type="ECO:0000313" key="8">
    <source>
        <dbReference type="Proteomes" id="UP000694385"/>
    </source>
</evidence>
<dbReference type="GO" id="GO:0008146">
    <property type="term" value="F:sulfotransferase activity"/>
    <property type="evidence" value="ECO:0007669"/>
    <property type="project" value="InterPro"/>
</dbReference>
<comment type="similarity">
    <text evidence="2 5">Belongs to the sulfotransferase 1 family.</text>
</comment>